<evidence type="ECO:0000313" key="3">
    <source>
        <dbReference type="EMBL" id="TRY94305.1"/>
    </source>
</evidence>
<feature type="coiled-coil region" evidence="1">
    <location>
        <begin position="196"/>
        <end position="244"/>
    </location>
</feature>
<reference evidence="3 4" key="1">
    <citation type="journal article" date="2019" name="Sci. Data">
        <title>Hybrid genome assembly and annotation of Danionella translucida.</title>
        <authorList>
            <person name="Kadobianskyi M."/>
            <person name="Schulze L."/>
            <person name="Schuelke M."/>
            <person name="Judkewitz B."/>
        </authorList>
    </citation>
    <scope>NUCLEOTIDE SEQUENCE [LARGE SCALE GENOMIC DNA]</scope>
    <source>
        <strain evidence="3 4">Bolton</strain>
    </source>
</reference>
<dbReference type="Pfam" id="PF00069">
    <property type="entry name" value="Pkinase"/>
    <property type="match status" value="1"/>
</dbReference>
<organism evidence="3 4">
    <name type="scientific">Danionella cerebrum</name>
    <dbReference type="NCBI Taxonomy" id="2873325"/>
    <lineage>
        <taxon>Eukaryota</taxon>
        <taxon>Metazoa</taxon>
        <taxon>Chordata</taxon>
        <taxon>Craniata</taxon>
        <taxon>Vertebrata</taxon>
        <taxon>Euteleostomi</taxon>
        <taxon>Actinopterygii</taxon>
        <taxon>Neopterygii</taxon>
        <taxon>Teleostei</taxon>
        <taxon>Ostariophysi</taxon>
        <taxon>Cypriniformes</taxon>
        <taxon>Danionidae</taxon>
        <taxon>Danioninae</taxon>
        <taxon>Danionella</taxon>
    </lineage>
</organism>
<gene>
    <name evidence="3" type="ORF">DNTS_030385</name>
</gene>
<accession>A0A553QWG2</accession>
<evidence type="ECO:0000256" key="1">
    <source>
        <dbReference type="SAM" id="Coils"/>
    </source>
</evidence>
<dbReference type="AlphaFoldDB" id="A0A553QWG2"/>
<sequence>MEIVSRSDLVDLPEELQTSGLAKKYKFWGFHVSSEQDSPLFSQGKSFLHNMTHGKKLRVNKRSVCFDGTVLVDAFQGSLDIGEELLKFKFAKVSVRESSLSSVNLQEHAGLWAGRNTPGDLDALGSTIASMPRLRPIFPDQKPQDMREHESTAVLQPLEKLTEERTPERMHSPTEAEDLQFSGQLVVEITGMKELITERDLEIEQLKEDARAMRDQASLLGQQLAEVKLELQTMKESLKETSEVRHNPSGVNRFSQLAKNVEALRKIRQDLWDKEVLEKKPCFGEDHLLESITIIRNYRVSTPLSLERLEVAWKAYDDALKNLRGCQAKSEIESLVSARNEARTSFSAALEDFLQEVDKLPITERLNKLKDVASSLMAICHSATPMEKEEFAFERFLEWKEQKQQKIKSIQKASDEAILALSSWAARLTEFLCLTERTSVTEEDVAEDVEEILMHAHAALFEEIQYQVSEPDSQEKKIVMDALNKALHDIQKEKCLLEDLQEKYKRTTKLKQEVEQWRSDPPKADELFAVKKRIRSLRSQLRWKLVEVSCLEEAEELDLPEILKKKEEITETRNALFQEISCEKQQYIFLCDQMTKSFPELPMLYPDADINGYINSGGLLIKSLDRDMFDAEPMREQSGRRPLLSTYFQRQKVVLKCYAVNEESEVKMLDQAAQYYRVQQQNPSTMVPLLALFCGKEIRKVMRGVANGLQALHAASLIHASLHPNNIFVISREKGLVGDYDFTKTPEQRVSESVMVAGSIGLLAPELKQSQSPSPASDMFAFGGILLWLHAPDLNGAQEKEPQNVELDGLELDVKLQTFLSKLIISSTRLCASEALQEDYFISGDI</sequence>
<dbReference type="InterPro" id="IPR011009">
    <property type="entry name" value="Kinase-like_dom_sf"/>
</dbReference>
<dbReference type="Gene3D" id="1.10.510.10">
    <property type="entry name" value="Transferase(Phosphotransferase) domain 1"/>
    <property type="match status" value="1"/>
</dbReference>
<proteinExistence type="predicted"/>
<comment type="caution">
    <text evidence="3">The sequence shown here is derived from an EMBL/GenBank/DDBJ whole genome shotgun (WGS) entry which is preliminary data.</text>
</comment>
<protein>
    <recommendedName>
        <fullName evidence="2">Protein kinase domain-containing protein</fullName>
    </recommendedName>
</protein>
<dbReference type="EMBL" id="SRMA01025462">
    <property type="protein sequence ID" value="TRY94305.1"/>
    <property type="molecule type" value="Genomic_DNA"/>
</dbReference>
<dbReference type="GO" id="GO:0004672">
    <property type="term" value="F:protein kinase activity"/>
    <property type="evidence" value="ECO:0007669"/>
    <property type="project" value="InterPro"/>
</dbReference>
<feature type="domain" description="Protein kinase" evidence="2">
    <location>
        <begin position="574"/>
        <end position="846"/>
    </location>
</feature>
<keyword evidence="4" id="KW-1185">Reference proteome</keyword>
<dbReference type="Proteomes" id="UP000316079">
    <property type="component" value="Unassembled WGS sequence"/>
</dbReference>
<dbReference type="GO" id="GO:0005524">
    <property type="term" value="F:ATP binding"/>
    <property type="evidence" value="ECO:0007669"/>
    <property type="project" value="InterPro"/>
</dbReference>
<name>A0A553QWG2_9TELE</name>
<keyword evidence="1" id="KW-0175">Coiled coil</keyword>
<dbReference type="InterPro" id="IPR000719">
    <property type="entry name" value="Prot_kinase_dom"/>
</dbReference>
<evidence type="ECO:0000259" key="2">
    <source>
        <dbReference type="PROSITE" id="PS50011"/>
    </source>
</evidence>
<dbReference type="SMART" id="SM00220">
    <property type="entry name" value="S_TKc"/>
    <property type="match status" value="1"/>
</dbReference>
<dbReference type="SUPFAM" id="SSF56112">
    <property type="entry name" value="Protein kinase-like (PK-like)"/>
    <property type="match status" value="1"/>
</dbReference>
<dbReference type="OrthoDB" id="10023235at2759"/>
<dbReference type="PROSITE" id="PS50011">
    <property type="entry name" value="PROTEIN_KINASE_DOM"/>
    <property type="match status" value="1"/>
</dbReference>
<feature type="coiled-coil region" evidence="1">
    <location>
        <begin position="483"/>
        <end position="517"/>
    </location>
</feature>
<evidence type="ECO:0000313" key="4">
    <source>
        <dbReference type="Proteomes" id="UP000316079"/>
    </source>
</evidence>
<dbReference type="STRING" id="623744.A0A553QWG2"/>